<proteinExistence type="predicted"/>
<evidence type="ECO:0000256" key="2">
    <source>
        <dbReference type="ARBA" id="ARBA00022670"/>
    </source>
</evidence>
<dbReference type="PANTHER" id="PTHR21666">
    <property type="entry name" value="PEPTIDASE-RELATED"/>
    <property type="match status" value="1"/>
</dbReference>
<dbReference type="Gene3D" id="2.70.70.10">
    <property type="entry name" value="Glucose Permease (Domain IIA)"/>
    <property type="match status" value="1"/>
</dbReference>
<dbReference type="AlphaFoldDB" id="A0A2V3V8L9"/>
<comment type="cofactor">
    <cofactor evidence="1">
        <name>Zn(2+)</name>
        <dbReference type="ChEBI" id="CHEBI:29105"/>
    </cofactor>
</comment>
<dbReference type="InterPro" id="IPR011055">
    <property type="entry name" value="Dup_hybrid_motif"/>
</dbReference>
<dbReference type="Pfam" id="PF01551">
    <property type="entry name" value="Peptidase_M23"/>
    <property type="match status" value="1"/>
</dbReference>
<evidence type="ECO:0000256" key="6">
    <source>
        <dbReference type="ARBA" id="ARBA00023049"/>
    </source>
</evidence>
<dbReference type="FunFam" id="2.70.70.10:FF:000006">
    <property type="entry name" value="M23 family peptidase"/>
    <property type="match status" value="1"/>
</dbReference>
<accession>A0A2V3V8L9</accession>
<evidence type="ECO:0000256" key="7">
    <source>
        <dbReference type="SAM" id="MobiDB-lite"/>
    </source>
</evidence>
<keyword evidence="2" id="KW-0645">Protease</keyword>
<keyword evidence="10" id="KW-1185">Reference proteome</keyword>
<evidence type="ECO:0000256" key="4">
    <source>
        <dbReference type="ARBA" id="ARBA00022801"/>
    </source>
</evidence>
<dbReference type="CDD" id="cd12797">
    <property type="entry name" value="M23_peptidase"/>
    <property type="match status" value="1"/>
</dbReference>
<dbReference type="PANTHER" id="PTHR21666:SF288">
    <property type="entry name" value="CELL DIVISION PROTEIN YTFB"/>
    <property type="match status" value="1"/>
</dbReference>
<feature type="compositionally biased region" description="Basic and acidic residues" evidence="7">
    <location>
        <begin position="518"/>
        <end position="535"/>
    </location>
</feature>
<protein>
    <submittedName>
        <fullName evidence="9">Peptidase M23-like protein</fullName>
    </submittedName>
</protein>
<evidence type="ECO:0000256" key="3">
    <source>
        <dbReference type="ARBA" id="ARBA00022723"/>
    </source>
</evidence>
<feature type="domain" description="M23ase beta-sheet core" evidence="8">
    <location>
        <begin position="378"/>
        <end position="473"/>
    </location>
</feature>
<dbReference type="RefSeq" id="WP_244181601.1">
    <property type="nucleotide sequence ID" value="NZ_QJJM01000003.1"/>
</dbReference>
<sequence length="535" mass="57094">MFQQREQLLGAGAASARLSLADVLPTPTRPPAPALPAPATGLQALKERLARSRQFIQETNWTPDLGQNIGSAEWFRGLATLCLLCTGAYAITPGLSPLGAAAAPPSPVAREELRSQMIMPMAFGSDTGRAMAATDAVVALRQAPERPTIELAATIGRGDSFMRVMQRAGVGSGDAQAVANLVSSVVPLDDIRDGTRIDITLGRRFARNQPRPVENIAFRARFDLNVEIVRAGSALDLVQKPILVDATPLRIRGTVGSSLYRSARAAGAPPAAIQAYLRTLATQLSIGNDIRSTDQFDIIVDYKRAATGEVEMGELLYAGLERSGKPRAQMLRWKTGNNVQWFEASGVGETRGEFARPVNGAVTSGFGYRRHPILGFRRMHSGIDFKAGTGAPIYATADGVVNYAGRKGGYGNFVRIAHGGNIATGYGHMSRIAVSSGTRVRRGQVIGYVGSTGLSTGPHLHYELYRGGRAVDPNSVKFTTRAQLSGSELANFRARLKQLLGVTPGAALQSLTPPAAAKQDEPKREIERIEGTTIT</sequence>
<dbReference type="EMBL" id="QJJM01000003">
    <property type="protein sequence ID" value="PXW78017.1"/>
    <property type="molecule type" value="Genomic_DNA"/>
</dbReference>
<feature type="region of interest" description="Disordered" evidence="7">
    <location>
        <begin position="512"/>
        <end position="535"/>
    </location>
</feature>
<reference evidence="9 10" key="1">
    <citation type="submission" date="2018-05" db="EMBL/GenBank/DDBJ databases">
        <title>Genomic Encyclopedia of Type Strains, Phase IV (KMG-IV): sequencing the most valuable type-strain genomes for metagenomic binning, comparative biology and taxonomic classification.</title>
        <authorList>
            <person name="Goeker M."/>
        </authorList>
    </citation>
    <scope>NUCLEOTIDE SEQUENCE [LARGE SCALE GENOMIC DNA]</scope>
    <source>
        <strain evidence="9 10">DSM 3183</strain>
    </source>
</reference>
<gene>
    <name evidence="9" type="ORF">C7451_103125</name>
</gene>
<dbReference type="Proteomes" id="UP000248014">
    <property type="component" value="Unassembled WGS sequence"/>
</dbReference>
<evidence type="ECO:0000259" key="8">
    <source>
        <dbReference type="Pfam" id="PF01551"/>
    </source>
</evidence>
<name>A0A2V3V8L9_9SPHN</name>
<keyword evidence="4" id="KW-0378">Hydrolase</keyword>
<dbReference type="InterPro" id="IPR050570">
    <property type="entry name" value="Cell_wall_metabolism_enzyme"/>
</dbReference>
<keyword evidence="5" id="KW-0862">Zinc</keyword>
<keyword evidence="6" id="KW-0482">Metalloprotease</keyword>
<dbReference type="InterPro" id="IPR016047">
    <property type="entry name" value="M23ase_b-sheet_dom"/>
</dbReference>
<dbReference type="Gene3D" id="3.10.450.350">
    <property type="match status" value="1"/>
</dbReference>
<evidence type="ECO:0000313" key="9">
    <source>
        <dbReference type="EMBL" id="PXW78017.1"/>
    </source>
</evidence>
<comment type="caution">
    <text evidence="9">The sequence shown here is derived from an EMBL/GenBank/DDBJ whole genome shotgun (WGS) entry which is preliminary data.</text>
</comment>
<organism evidence="9 10">
    <name type="scientific">Blastomonas natatoria</name>
    <dbReference type="NCBI Taxonomy" id="34015"/>
    <lineage>
        <taxon>Bacteria</taxon>
        <taxon>Pseudomonadati</taxon>
        <taxon>Pseudomonadota</taxon>
        <taxon>Alphaproteobacteria</taxon>
        <taxon>Sphingomonadales</taxon>
        <taxon>Sphingomonadaceae</taxon>
        <taxon>Blastomonas</taxon>
    </lineage>
</organism>
<dbReference type="GO" id="GO:0006508">
    <property type="term" value="P:proteolysis"/>
    <property type="evidence" value="ECO:0007669"/>
    <property type="project" value="UniProtKB-KW"/>
</dbReference>
<dbReference type="SUPFAM" id="SSF51261">
    <property type="entry name" value="Duplicated hybrid motif"/>
    <property type="match status" value="1"/>
</dbReference>
<keyword evidence="3" id="KW-0479">Metal-binding</keyword>
<dbReference type="GO" id="GO:0004222">
    <property type="term" value="F:metalloendopeptidase activity"/>
    <property type="evidence" value="ECO:0007669"/>
    <property type="project" value="TreeGrafter"/>
</dbReference>
<evidence type="ECO:0000256" key="5">
    <source>
        <dbReference type="ARBA" id="ARBA00022833"/>
    </source>
</evidence>
<evidence type="ECO:0000256" key="1">
    <source>
        <dbReference type="ARBA" id="ARBA00001947"/>
    </source>
</evidence>
<dbReference type="GO" id="GO:0046872">
    <property type="term" value="F:metal ion binding"/>
    <property type="evidence" value="ECO:0007669"/>
    <property type="project" value="UniProtKB-KW"/>
</dbReference>
<evidence type="ECO:0000313" key="10">
    <source>
        <dbReference type="Proteomes" id="UP000248014"/>
    </source>
</evidence>